<evidence type="ECO:0000313" key="1">
    <source>
        <dbReference type="EMBL" id="KAK3707403.1"/>
    </source>
</evidence>
<protein>
    <submittedName>
        <fullName evidence="1">Uncharacterized protein</fullName>
    </submittedName>
</protein>
<comment type="caution">
    <text evidence="1">The sequence shown here is derived from an EMBL/GenBank/DDBJ whole genome shotgun (WGS) entry which is preliminary data.</text>
</comment>
<evidence type="ECO:0000313" key="2">
    <source>
        <dbReference type="Proteomes" id="UP001283361"/>
    </source>
</evidence>
<accession>A0AAE1CL53</accession>
<organism evidence="1 2">
    <name type="scientific">Elysia crispata</name>
    <name type="common">lettuce slug</name>
    <dbReference type="NCBI Taxonomy" id="231223"/>
    <lineage>
        <taxon>Eukaryota</taxon>
        <taxon>Metazoa</taxon>
        <taxon>Spiralia</taxon>
        <taxon>Lophotrochozoa</taxon>
        <taxon>Mollusca</taxon>
        <taxon>Gastropoda</taxon>
        <taxon>Heterobranchia</taxon>
        <taxon>Euthyneura</taxon>
        <taxon>Panpulmonata</taxon>
        <taxon>Sacoglossa</taxon>
        <taxon>Placobranchoidea</taxon>
        <taxon>Plakobranchidae</taxon>
        <taxon>Elysia</taxon>
    </lineage>
</organism>
<dbReference type="Proteomes" id="UP001283361">
    <property type="component" value="Unassembled WGS sequence"/>
</dbReference>
<gene>
    <name evidence="1" type="ORF">RRG08_034460</name>
</gene>
<dbReference type="EMBL" id="JAWDGP010007719">
    <property type="protein sequence ID" value="KAK3707403.1"/>
    <property type="molecule type" value="Genomic_DNA"/>
</dbReference>
<reference evidence="1" key="1">
    <citation type="journal article" date="2023" name="G3 (Bethesda)">
        <title>A reference genome for the long-term kleptoplast-retaining sea slug Elysia crispata morphotype clarki.</title>
        <authorList>
            <person name="Eastman K.E."/>
            <person name="Pendleton A.L."/>
            <person name="Shaikh M.A."/>
            <person name="Suttiyut T."/>
            <person name="Ogas R."/>
            <person name="Tomko P."/>
            <person name="Gavelis G."/>
            <person name="Widhalm J.R."/>
            <person name="Wisecaver J.H."/>
        </authorList>
    </citation>
    <scope>NUCLEOTIDE SEQUENCE</scope>
    <source>
        <strain evidence="1">ECLA1</strain>
    </source>
</reference>
<name>A0AAE1CL53_9GAST</name>
<keyword evidence="2" id="KW-1185">Reference proteome</keyword>
<dbReference type="AlphaFoldDB" id="A0AAE1CL53"/>
<sequence length="78" mass="9209">MSLLSPQPPMIVCRVEKNVKRGSCPQLPLLQSQRALVGKKVKWCGWQKQATQDNVVYRVKWHFEHTENRIRTIYRFGN</sequence>
<proteinExistence type="predicted"/>